<dbReference type="SUPFAM" id="SSF51730">
    <property type="entry name" value="FAD-linked oxidoreductase"/>
    <property type="match status" value="1"/>
</dbReference>
<evidence type="ECO:0000256" key="7">
    <source>
        <dbReference type="ARBA" id="ARBA00023062"/>
    </source>
</evidence>
<dbReference type="PANTHER" id="PTHR13914:SF0">
    <property type="entry name" value="PROLINE DEHYDROGENASE 1, MITOCHONDRIAL"/>
    <property type="match status" value="1"/>
</dbReference>
<evidence type="ECO:0000256" key="1">
    <source>
        <dbReference type="ARBA" id="ARBA00004739"/>
    </source>
</evidence>
<keyword evidence="7" id="KW-0642">Proline metabolism</keyword>
<feature type="binding site" evidence="10">
    <location>
        <position position="165"/>
    </location>
    <ligand>
        <name>FAD</name>
        <dbReference type="ChEBI" id="CHEBI:57692"/>
    </ligand>
</feature>
<dbReference type="GO" id="GO:0010133">
    <property type="term" value="P:L-proline catabolic process to L-glutamate"/>
    <property type="evidence" value="ECO:0007669"/>
    <property type="project" value="UniProtKB-UniPathway"/>
</dbReference>
<evidence type="ECO:0000256" key="5">
    <source>
        <dbReference type="ARBA" id="ARBA00022827"/>
    </source>
</evidence>
<gene>
    <name evidence="12" type="ORF">EYB31_01485</name>
</gene>
<feature type="binding site" evidence="10">
    <location>
        <begin position="189"/>
        <end position="191"/>
    </location>
    <ligand>
        <name>FAD</name>
        <dbReference type="ChEBI" id="CHEBI:57692"/>
    </ligand>
</feature>
<feature type="binding site" evidence="9">
    <location>
        <position position="100"/>
    </location>
    <ligand>
        <name>substrate</name>
    </ligand>
</feature>
<feature type="binding site" evidence="10">
    <location>
        <position position="203"/>
    </location>
    <ligand>
        <name>FAD</name>
        <dbReference type="ChEBI" id="CHEBI:57692"/>
    </ligand>
</feature>
<reference evidence="12 13" key="1">
    <citation type="submission" date="2019-02" db="EMBL/GenBank/DDBJ databases">
        <title>Paenibacillus sp. nov., isolated from surface-sterilized tissue of Thalictrum simplex L.</title>
        <authorList>
            <person name="Tuo L."/>
        </authorList>
    </citation>
    <scope>NUCLEOTIDE SEQUENCE [LARGE SCALE GENOMIC DNA]</scope>
    <source>
        <strain evidence="12 13">N2SHLJ1</strain>
    </source>
</reference>
<dbReference type="InterPro" id="IPR008219">
    <property type="entry name" value="PRODH_bac_arc"/>
</dbReference>
<sequence length="309" mass="35012">MKWDVLLKKTIFAVADNAAMQRFFDKYGMQIGVQRFVAAESLEKTVAAVKSLNAQGLEVTLDYLGESVTDREAALEAVDMILQTYDAIRDHGLNANVSVKLTQLGLRIDQTFCAANMDRIASCARNKGNFVRIDMEDSTATSQTLAIYKSLLNRFGSRHVGIVIQSCLKRSMADMRELGRFGANVRVVKGAYQEPPDVAYKDKKDVDANYIKLVKHHLAGGCYAAIATHDQAIIGRLKTYITERSIAEDQFEFQMLYGIASQLQKQLVQEGFRVRVYTPFGSRWYPYFTRRIAERPANLWFVLKNLLRR</sequence>
<dbReference type="PANTHER" id="PTHR13914">
    <property type="entry name" value="PROLINE OXIDASE"/>
    <property type="match status" value="1"/>
</dbReference>
<evidence type="ECO:0000259" key="11">
    <source>
        <dbReference type="Pfam" id="PF01619"/>
    </source>
</evidence>
<evidence type="ECO:0000256" key="4">
    <source>
        <dbReference type="ARBA" id="ARBA00022741"/>
    </source>
</evidence>
<keyword evidence="13" id="KW-1185">Reference proteome</keyword>
<keyword evidence="3" id="KW-0285">Flavoprotein</keyword>
<dbReference type="EMBL" id="SIRE01000002">
    <property type="protein sequence ID" value="TBL81697.1"/>
    <property type="molecule type" value="Genomic_DNA"/>
</dbReference>
<feature type="binding site" evidence="9">
    <location>
        <position position="290"/>
    </location>
    <ligand>
        <name>substrate</name>
    </ligand>
</feature>
<comment type="caution">
    <text evidence="12">The sequence shown here is derived from an EMBL/GenBank/DDBJ whole genome shotgun (WGS) entry which is preliminary data.</text>
</comment>
<dbReference type="RefSeq" id="WP_131011484.1">
    <property type="nucleotide sequence ID" value="NZ_SIRE01000002.1"/>
</dbReference>
<dbReference type="InterPro" id="IPR015659">
    <property type="entry name" value="Proline_oxidase"/>
</dbReference>
<keyword evidence="5 10" id="KW-0274">FAD</keyword>
<accession>A0A4Q9DX59</accession>
<proteinExistence type="predicted"/>
<feature type="domain" description="Proline dehydrogenase" evidence="11">
    <location>
        <begin position="48"/>
        <end position="302"/>
    </location>
</feature>
<evidence type="ECO:0000313" key="12">
    <source>
        <dbReference type="EMBL" id="TBL81697.1"/>
    </source>
</evidence>
<dbReference type="UniPathway" id="UPA00261">
    <property type="reaction ID" value="UER00373"/>
</dbReference>
<dbReference type="GO" id="GO:0000166">
    <property type="term" value="F:nucleotide binding"/>
    <property type="evidence" value="ECO:0007669"/>
    <property type="project" value="UniProtKB-KW"/>
</dbReference>
<comment type="pathway">
    <text evidence="1">Amino-acid degradation; L-proline degradation into L-glutamate; L-glutamate from L-proline: step 1/2.</text>
</comment>
<dbReference type="OrthoDB" id="9773461at2"/>
<evidence type="ECO:0000313" key="13">
    <source>
        <dbReference type="Proteomes" id="UP000293142"/>
    </source>
</evidence>
<dbReference type="Proteomes" id="UP000293142">
    <property type="component" value="Unassembled WGS sequence"/>
</dbReference>
<evidence type="ECO:0000256" key="9">
    <source>
        <dbReference type="PIRSR" id="PIRSR000196-1"/>
    </source>
</evidence>
<dbReference type="InterPro" id="IPR029041">
    <property type="entry name" value="FAD-linked_oxidoreductase-like"/>
</dbReference>
<dbReference type="Gene3D" id="3.20.20.220">
    <property type="match status" value="1"/>
</dbReference>
<dbReference type="GO" id="GO:0004657">
    <property type="term" value="F:proline dehydrogenase activity"/>
    <property type="evidence" value="ECO:0007669"/>
    <property type="project" value="UniProtKB-EC"/>
</dbReference>
<keyword evidence="6" id="KW-0560">Oxidoreductase</keyword>
<feature type="binding site" evidence="10">
    <location>
        <position position="135"/>
    </location>
    <ligand>
        <name>FAD</name>
        <dbReference type="ChEBI" id="CHEBI:57692"/>
    </ligand>
</feature>
<dbReference type="PIRSF" id="PIRSF000196">
    <property type="entry name" value="Pro_dehydrog"/>
    <property type="match status" value="1"/>
</dbReference>
<comment type="cofactor">
    <cofactor evidence="10">
        <name>FAD</name>
        <dbReference type="ChEBI" id="CHEBI:57692"/>
    </cofactor>
    <text evidence="10">Binds 1 FAD per subunit.</text>
</comment>
<keyword evidence="4 10" id="KW-0547">Nucleotide-binding</keyword>
<dbReference type="EC" id="1.5.5.2" evidence="2"/>
<evidence type="ECO:0000256" key="8">
    <source>
        <dbReference type="ARBA" id="ARBA00048779"/>
    </source>
</evidence>
<evidence type="ECO:0000256" key="2">
    <source>
        <dbReference type="ARBA" id="ARBA00012695"/>
    </source>
</evidence>
<protein>
    <recommendedName>
        <fullName evidence="2">proline dehydrogenase</fullName>
        <ecNumber evidence="2">1.5.5.2</ecNumber>
    </recommendedName>
</protein>
<dbReference type="AlphaFoldDB" id="A0A4Q9DX59"/>
<name>A0A4Q9DX59_9BACL</name>
<dbReference type="InterPro" id="IPR002872">
    <property type="entry name" value="Proline_DH_dom"/>
</dbReference>
<evidence type="ECO:0000256" key="10">
    <source>
        <dbReference type="PIRSR" id="PIRSR000196-2"/>
    </source>
</evidence>
<comment type="catalytic activity">
    <reaction evidence="8">
        <text>L-proline + a quinone = (S)-1-pyrroline-5-carboxylate + a quinol + H(+)</text>
        <dbReference type="Rhea" id="RHEA:23784"/>
        <dbReference type="ChEBI" id="CHEBI:15378"/>
        <dbReference type="ChEBI" id="CHEBI:17388"/>
        <dbReference type="ChEBI" id="CHEBI:24646"/>
        <dbReference type="ChEBI" id="CHEBI:60039"/>
        <dbReference type="ChEBI" id="CHEBI:132124"/>
        <dbReference type="EC" id="1.5.5.2"/>
    </reaction>
</comment>
<evidence type="ECO:0000256" key="3">
    <source>
        <dbReference type="ARBA" id="ARBA00022630"/>
    </source>
</evidence>
<feature type="binding site" evidence="10">
    <location>
        <begin position="228"/>
        <end position="229"/>
    </location>
    <ligand>
        <name>FAD</name>
        <dbReference type="ChEBI" id="CHEBI:57692"/>
    </ligand>
</feature>
<dbReference type="Pfam" id="PF01619">
    <property type="entry name" value="Pro_dh"/>
    <property type="match status" value="1"/>
</dbReference>
<feature type="binding site" evidence="9">
    <location>
        <position position="291"/>
    </location>
    <ligand>
        <name>substrate</name>
    </ligand>
</feature>
<organism evidence="12 13">
    <name type="scientific">Paenibacillus thalictri</name>
    <dbReference type="NCBI Taxonomy" id="2527873"/>
    <lineage>
        <taxon>Bacteria</taxon>
        <taxon>Bacillati</taxon>
        <taxon>Bacillota</taxon>
        <taxon>Bacilli</taxon>
        <taxon>Bacillales</taxon>
        <taxon>Paenibacillaceae</taxon>
        <taxon>Paenibacillus</taxon>
    </lineage>
</organism>
<evidence type="ECO:0000256" key="6">
    <source>
        <dbReference type="ARBA" id="ARBA00023002"/>
    </source>
</evidence>